<dbReference type="AlphaFoldDB" id="K1QHB1"/>
<proteinExistence type="predicted"/>
<reference evidence="1" key="1">
    <citation type="journal article" date="2012" name="Nature">
        <title>The oyster genome reveals stress adaptation and complexity of shell formation.</title>
        <authorList>
            <person name="Zhang G."/>
            <person name="Fang X."/>
            <person name="Guo X."/>
            <person name="Li L."/>
            <person name="Luo R."/>
            <person name="Xu F."/>
            <person name="Yang P."/>
            <person name="Zhang L."/>
            <person name="Wang X."/>
            <person name="Qi H."/>
            <person name="Xiong Z."/>
            <person name="Que H."/>
            <person name="Xie Y."/>
            <person name="Holland P.W."/>
            <person name="Paps J."/>
            <person name="Zhu Y."/>
            <person name="Wu F."/>
            <person name="Chen Y."/>
            <person name="Wang J."/>
            <person name="Peng C."/>
            <person name="Meng J."/>
            <person name="Yang L."/>
            <person name="Liu J."/>
            <person name="Wen B."/>
            <person name="Zhang N."/>
            <person name="Huang Z."/>
            <person name="Zhu Q."/>
            <person name="Feng Y."/>
            <person name="Mount A."/>
            <person name="Hedgecock D."/>
            <person name="Xu Z."/>
            <person name="Liu Y."/>
            <person name="Domazet-Loso T."/>
            <person name="Du Y."/>
            <person name="Sun X."/>
            <person name="Zhang S."/>
            <person name="Liu B."/>
            <person name="Cheng P."/>
            <person name="Jiang X."/>
            <person name="Li J."/>
            <person name="Fan D."/>
            <person name="Wang W."/>
            <person name="Fu W."/>
            <person name="Wang T."/>
            <person name="Wang B."/>
            <person name="Zhang J."/>
            <person name="Peng Z."/>
            <person name="Li Y."/>
            <person name="Li N."/>
            <person name="Wang J."/>
            <person name="Chen M."/>
            <person name="He Y."/>
            <person name="Tan F."/>
            <person name="Song X."/>
            <person name="Zheng Q."/>
            <person name="Huang R."/>
            <person name="Yang H."/>
            <person name="Du X."/>
            <person name="Chen L."/>
            <person name="Yang M."/>
            <person name="Gaffney P.M."/>
            <person name="Wang S."/>
            <person name="Luo L."/>
            <person name="She Z."/>
            <person name="Ming Y."/>
            <person name="Huang W."/>
            <person name="Zhang S."/>
            <person name="Huang B."/>
            <person name="Zhang Y."/>
            <person name="Qu T."/>
            <person name="Ni P."/>
            <person name="Miao G."/>
            <person name="Wang J."/>
            <person name="Wang Q."/>
            <person name="Steinberg C.E."/>
            <person name="Wang H."/>
            <person name="Li N."/>
            <person name="Qian L."/>
            <person name="Zhang G."/>
            <person name="Li Y."/>
            <person name="Yang H."/>
            <person name="Liu X."/>
            <person name="Wang J."/>
            <person name="Yin Y."/>
            <person name="Wang J."/>
        </authorList>
    </citation>
    <scope>NUCLEOTIDE SEQUENCE [LARGE SCALE GENOMIC DNA]</scope>
    <source>
        <strain evidence="1">05x7-T-G4-1.051#20</strain>
    </source>
</reference>
<evidence type="ECO:0000313" key="1">
    <source>
        <dbReference type="EMBL" id="EKC36187.1"/>
    </source>
</evidence>
<dbReference type="InParanoid" id="K1QHB1"/>
<organism evidence="1">
    <name type="scientific">Magallana gigas</name>
    <name type="common">Pacific oyster</name>
    <name type="synonym">Crassostrea gigas</name>
    <dbReference type="NCBI Taxonomy" id="29159"/>
    <lineage>
        <taxon>Eukaryota</taxon>
        <taxon>Metazoa</taxon>
        <taxon>Spiralia</taxon>
        <taxon>Lophotrochozoa</taxon>
        <taxon>Mollusca</taxon>
        <taxon>Bivalvia</taxon>
        <taxon>Autobranchia</taxon>
        <taxon>Pteriomorphia</taxon>
        <taxon>Ostreida</taxon>
        <taxon>Ostreoidea</taxon>
        <taxon>Ostreidae</taxon>
        <taxon>Magallana</taxon>
    </lineage>
</organism>
<sequence>MSARRRLQFVQQREEGIFEEFSKRMHFLAMEWLPEANGSTFDQMAVETLLRGCNDKKTAHLAMEKNSKSIYKTLKYVKAAVNNRKALFGSRANYHTRRVISHDEFVGPTT</sequence>
<name>K1QHB1_MAGGI</name>
<gene>
    <name evidence="1" type="ORF">CGI_10005408</name>
</gene>
<accession>K1QHB1</accession>
<protein>
    <recommendedName>
        <fullName evidence="2">Retrotransposon gag domain-containing protein</fullName>
    </recommendedName>
</protein>
<dbReference type="HOGENOM" id="CLU_2173444_0_0_1"/>
<evidence type="ECO:0008006" key="2">
    <source>
        <dbReference type="Google" id="ProtNLM"/>
    </source>
</evidence>
<dbReference type="EMBL" id="JH818478">
    <property type="protein sequence ID" value="EKC36187.1"/>
    <property type="molecule type" value="Genomic_DNA"/>
</dbReference>